<accession>A0AAE9S9P9</accession>
<evidence type="ECO:0000313" key="4">
    <source>
        <dbReference type="EMBL" id="USU95559.1"/>
    </source>
</evidence>
<evidence type="ECO:0000256" key="1">
    <source>
        <dbReference type="ARBA" id="ARBA00022679"/>
    </source>
</evidence>
<organism evidence="4 5">
    <name type="scientific">Acinetobacter pittii</name>
    <name type="common">Acinetobacter genomosp. 3</name>
    <dbReference type="NCBI Taxonomy" id="48296"/>
    <lineage>
        <taxon>Bacteria</taxon>
        <taxon>Pseudomonadati</taxon>
        <taxon>Pseudomonadota</taxon>
        <taxon>Gammaproteobacteria</taxon>
        <taxon>Moraxellales</taxon>
        <taxon>Moraxellaceae</taxon>
        <taxon>Acinetobacter</taxon>
        <taxon>Acinetobacter calcoaceticus/baumannii complex</taxon>
    </lineage>
</organism>
<proteinExistence type="predicted"/>
<dbReference type="InterPro" id="IPR000182">
    <property type="entry name" value="GNAT_dom"/>
</dbReference>
<feature type="domain" description="N-acetyltransferase" evidence="3">
    <location>
        <begin position="1"/>
        <end position="149"/>
    </location>
</feature>
<dbReference type="EMBL" id="CP095407">
    <property type="protein sequence ID" value="USU95559.1"/>
    <property type="molecule type" value="Genomic_DNA"/>
</dbReference>
<evidence type="ECO:0000313" key="5">
    <source>
        <dbReference type="Proteomes" id="UP001055514"/>
    </source>
</evidence>
<dbReference type="SUPFAM" id="SSF55729">
    <property type="entry name" value="Acyl-CoA N-acyltransferases (Nat)"/>
    <property type="match status" value="1"/>
</dbReference>
<keyword evidence="1" id="KW-0808">Transferase</keyword>
<sequence length="149" mass="16236">MKIRLATLHDIPMLVHIGGAFVNESPVFKNRGYLPDKAAKHFKWLLDGNGVIFLAIDKGQIVGGFAGGISTDWYSDHKLAYDHVMYVKPDKRSEGIAKALVQAFIGWAVGMGANNICCGTSTMVNTQNCIELYTSLGFQLSGAVLEMKV</sequence>
<reference evidence="4" key="1">
    <citation type="submission" date="2022-04" db="EMBL/GenBank/DDBJ databases">
        <title>Emergence of ST220 Acinetobacter pittii strain in bloodstream infection, which co-producing chromosomal NDM-1 and OXA-820 carbapenemases.</title>
        <authorList>
            <person name="Tian C."/>
            <person name="Xing M."/>
            <person name="Fu L."/>
            <person name="Xia D."/>
        </authorList>
    </citation>
    <scope>NUCLEOTIDE SEQUENCE</scope>
    <source>
        <strain evidence="4">TCM</strain>
    </source>
</reference>
<dbReference type="AlphaFoldDB" id="A0AAE9S9P9"/>
<keyword evidence="2" id="KW-0012">Acyltransferase</keyword>
<dbReference type="PROSITE" id="PS51186">
    <property type="entry name" value="GNAT"/>
    <property type="match status" value="1"/>
</dbReference>
<gene>
    <name evidence="4" type="ORF">MWH18_04660</name>
</gene>
<dbReference type="GO" id="GO:0016747">
    <property type="term" value="F:acyltransferase activity, transferring groups other than amino-acyl groups"/>
    <property type="evidence" value="ECO:0007669"/>
    <property type="project" value="InterPro"/>
</dbReference>
<evidence type="ECO:0000256" key="2">
    <source>
        <dbReference type="ARBA" id="ARBA00023315"/>
    </source>
</evidence>
<dbReference type="InterPro" id="IPR016181">
    <property type="entry name" value="Acyl_CoA_acyltransferase"/>
</dbReference>
<dbReference type="Pfam" id="PF00583">
    <property type="entry name" value="Acetyltransf_1"/>
    <property type="match status" value="1"/>
</dbReference>
<dbReference type="PANTHER" id="PTHR43072:SF23">
    <property type="entry name" value="UPF0039 PROTEIN C11D3.02C"/>
    <property type="match status" value="1"/>
</dbReference>
<dbReference type="Proteomes" id="UP001055514">
    <property type="component" value="Chromosome"/>
</dbReference>
<evidence type="ECO:0000259" key="3">
    <source>
        <dbReference type="PROSITE" id="PS51186"/>
    </source>
</evidence>
<dbReference type="Gene3D" id="3.40.630.30">
    <property type="match status" value="1"/>
</dbReference>
<dbReference type="PANTHER" id="PTHR43072">
    <property type="entry name" value="N-ACETYLTRANSFERASE"/>
    <property type="match status" value="1"/>
</dbReference>
<dbReference type="RefSeq" id="WP_126117511.1">
    <property type="nucleotide sequence ID" value="NZ_CP029610.1"/>
</dbReference>
<name>A0AAE9S9P9_ACIPI</name>
<protein>
    <submittedName>
        <fullName evidence="4">GNAT family N-acetyltransferase</fullName>
    </submittedName>
</protein>
<dbReference type="CDD" id="cd04301">
    <property type="entry name" value="NAT_SF"/>
    <property type="match status" value="1"/>
</dbReference>